<gene>
    <name evidence="2" type="ORF">PX52LOC_07353</name>
</gene>
<evidence type="ECO:0000313" key="3">
    <source>
        <dbReference type="Proteomes" id="UP000324974"/>
    </source>
</evidence>
<dbReference type="Pfam" id="PF21688">
    <property type="entry name" value="FAD-depend_C"/>
    <property type="match status" value="1"/>
</dbReference>
<dbReference type="RefSeq" id="WP_149114576.1">
    <property type="nucleotide sequence ID" value="NZ_CP042425.1"/>
</dbReference>
<name>A0A5C1AM17_9BACT</name>
<dbReference type="OrthoDB" id="9772594at2"/>
<dbReference type="InterPro" id="IPR049516">
    <property type="entry name" value="FAD-depend_C"/>
</dbReference>
<dbReference type="PIRSF" id="PIRSF038984">
    <property type="entry name" value="FAD_binding_protein"/>
    <property type="match status" value="1"/>
</dbReference>
<organism evidence="2 3">
    <name type="scientific">Limnoglobus roseus</name>
    <dbReference type="NCBI Taxonomy" id="2598579"/>
    <lineage>
        <taxon>Bacteria</taxon>
        <taxon>Pseudomonadati</taxon>
        <taxon>Planctomycetota</taxon>
        <taxon>Planctomycetia</taxon>
        <taxon>Gemmatales</taxon>
        <taxon>Gemmataceae</taxon>
        <taxon>Limnoglobus</taxon>
    </lineage>
</organism>
<dbReference type="SUPFAM" id="SSF51905">
    <property type="entry name" value="FAD/NAD(P)-binding domain"/>
    <property type="match status" value="1"/>
</dbReference>
<dbReference type="PANTHER" id="PTHR42842:SF3">
    <property type="entry name" value="FAD_NAD(P)-BINDING OXIDOREDUCTASE FAMILY PROTEIN"/>
    <property type="match status" value="1"/>
</dbReference>
<dbReference type="Proteomes" id="UP000324974">
    <property type="component" value="Chromosome"/>
</dbReference>
<dbReference type="PANTHER" id="PTHR42842">
    <property type="entry name" value="FAD/NAD(P)-BINDING OXIDOREDUCTASE"/>
    <property type="match status" value="1"/>
</dbReference>
<dbReference type="InterPro" id="IPR036188">
    <property type="entry name" value="FAD/NAD-bd_sf"/>
</dbReference>
<dbReference type="AlphaFoldDB" id="A0A5C1AM17"/>
<accession>A0A5C1AM17</accession>
<reference evidence="3" key="1">
    <citation type="submission" date="2019-08" db="EMBL/GenBank/DDBJ databases">
        <title>Limnoglobus roseus gen. nov., sp. nov., a novel freshwater planctomycete with a giant genome from the family Gemmataceae.</title>
        <authorList>
            <person name="Kulichevskaya I.S."/>
            <person name="Naumoff D.G."/>
            <person name="Miroshnikov K."/>
            <person name="Ivanova A."/>
            <person name="Philippov D.A."/>
            <person name="Hakobyan A."/>
            <person name="Rijpstra I.C."/>
            <person name="Sinninghe Damste J.S."/>
            <person name="Liesack W."/>
            <person name="Dedysh S.N."/>
        </authorList>
    </citation>
    <scope>NUCLEOTIDE SEQUENCE [LARGE SCALE GENOMIC DNA]</scope>
    <source>
        <strain evidence="3">PX52</strain>
    </source>
</reference>
<evidence type="ECO:0000259" key="1">
    <source>
        <dbReference type="Pfam" id="PF21688"/>
    </source>
</evidence>
<dbReference type="Gene3D" id="3.30.70.2700">
    <property type="match status" value="1"/>
</dbReference>
<keyword evidence="3" id="KW-1185">Reference proteome</keyword>
<protein>
    <submittedName>
        <fullName evidence="2">FAD-dependent oxidoreductase</fullName>
    </submittedName>
</protein>
<evidence type="ECO:0000313" key="2">
    <source>
        <dbReference type="EMBL" id="QEL20261.1"/>
    </source>
</evidence>
<dbReference type="EMBL" id="CP042425">
    <property type="protein sequence ID" value="QEL20261.1"/>
    <property type="molecule type" value="Genomic_DNA"/>
</dbReference>
<dbReference type="InterPro" id="IPR028348">
    <property type="entry name" value="FAD-binding_protein"/>
</dbReference>
<dbReference type="Gene3D" id="3.50.50.60">
    <property type="entry name" value="FAD/NAD(P)-binding domain"/>
    <property type="match status" value="2"/>
</dbReference>
<feature type="domain" description="FAD-dependent protein C-terminal" evidence="1">
    <location>
        <begin position="286"/>
        <end position="479"/>
    </location>
</feature>
<dbReference type="Pfam" id="PF13450">
    <property type="entry name" value="NAD_binding_8"/>
    <property type="match status" value="1"/>
</dbReference>
<proteinExistence type="predicted"/>
<dbReference type="KEGG" id="lrs:PX52LOC_07353"/>
<sequence>MSLRLTNLSLPVEEPEANLPTQLARAVGVPPADIDRWRILRKALDVRDKRQLRFVYNFEVTLQPGVSAKASHIGGSRVEPFDEPPFAMPPPGAHALPHRPVVIGSGPGGLVCGYFLAQQGYRPIVLERGTIVSERIRDVKRFDAGGEFDRDSNYLFGEGGAGTFSDGKLTCRGSGADFHRVLELLAECKGQQEGRENILYYHRPHLGSNRLPAVVKAMRRKIEEFGGEVRFRTTVEDLHFDANGVTGVATSGGFIPASVVILAIGHSARDSYEMLARRGVPMTRKPFQFGVRIEHRQDVVNEVQYGWKHQQYEDTLGNADYSLVAHGQNDLFTFCMCAGGYIIPSVSDEGYFCTNGMSLSKRDSPFANSGLVVTVPLEAFEGDDVLAGVRLQQKYERMAFELGRGRYAAPAQRASDFLAGRATPSLPKTSYPRDVVATDLNELLPPVVAAAVRHGLPQMDRRWQGRFLADAMLFGPEARGSSPVRIDRDNVTRESPGIPGLFPVGEGAGYAGGIVSAAVDGLRTAKAVVAKYAAVTTS</sequence>